<keyword evidence="1" id="KW-0812">Transmembrane</keyword>
<evidence type="ECO:0000259" key="2">
    <source>
        <dbReference type="SMART" id="SM00014"/>
    </source>
</evidence>
<dbReference type="EMBL" id="JACHMN010000001">
    <property type="protein sequence ID" value="MBB5867502.1"/>
    <property type="molecule type" value="Genomic_DNA"/>
</dbReference>
<evidence type="ECO:0000256" key="1">
    <source>
        <dbReference type="SAM" id="Phobius"/>
    </source>
</evidence>
<feature type="transmembrane region" description="Helical" evidence="1">
    <location>
        <begin position="393"/>
        <end position="413"/>
    </location>
</feature>
<dbReference type="RefSeq" id="WP_184832307.1">
    <property type="nucleotide sequence ID" value="NZ_JACHMN010000001.1"/>
</dbReference>
<accession>A0A841BL79</accession>
<dbReference type="InterPro" id="IPR000326">
    <property type="entry name" value="PAP2/HPO"/>
</dbReference>
<keyword evidence="1" id="KW-0472">Membrane</keyword>
<dbReference type="PANTHER" id="PTHR14969">
    <property type="entry name" value="SPHINGOSINE-1-PHOSPHATE PHOSPHOHYDROLASE"/>
    <property type="match status" value="1"/>
</dbReference>
<feature type="transmembrane region" description="Helical" evidence="1">
    <location>
        <begin position="148"/>
        <end position="170"/>
    </location>
</feature>
<evidence type="ECO:0000313" key="4">
    <source>
        <dbReference type="Proteomes" id="UP000587527"/>
    </source>
</evidence>
<dbReference type="PANTHER" id="PTHR14969:SF13">
    <property type="entry name" value="AT30094P"/>
    <property type="match status" value="1"/>
</dbReference>
<feature type="transmembrane region" description="Helical" evidence="1">
    <location>
        <begin position="266"/>
        <end position="288"/>
    </location>
</feature>
<name>A0A841BL79_9ACTN</name>
<comment type="caution">
    <text evidence="3">The sequence shown here is derived from an EMBL/GenBank/DDBJ whole genome shotgun (WGS) entry which is preliminary data.</text>
</comment>
<dbReference type="Pfam" id="PF01569">
    <property type="entry name" value="PAP2"/>
    <property type="match status" value="2"/>
</dbReference>
<dbReference type="Gene3D" id="1.20.144.10">
    <property type="entry name" value="Phosphatidic acid phosphatase type 2/haloperoxidase"/>
    <property type="match status" value="2"/>
</dbReference>
<evidence type="ECO:0000313" key="3">
    <source>
        <dbReference type="EMBL" id="MBB5867502.1"/>
    </source>
</evidence>
<reference evidence="3 4" key="1">
    <citation type="submission" date="2020-08" db="EMBL/GenBank/DDBJ databases">
        <title>Sequencing the genomes of 1000 actinobacteria strains.</title>
        <authorList>
            <person name="Klenk H.-P."/>
        </authorList>
    </citation>
    <scope>NUCLEOTIDE SEQUENCE [LARGE SCALE GENOMIC DNA]</scope>
    <source>
        <strain evidence="3 4">DSM 45362</strain>
    </source>
</reference>
<dbReference type="InterPro" id="IPR036938">
    <property type="entry name" value="PAP2/HPO_sf"/>
</dbReference>
<feature type="transmembrane region" description="Helical" evidence="1">
    <location>
        <begin position="107"/>
        <end position="128"/>
    </location>
</feature>
<dbReference type="EC" id="3.6.1.27" evidence="3"/>
<dbReference type="GO" id="GO:0050380">
    <property type="term" value="F:undecaprenyl-diphosphatase activity"/>
    <property type="evidence" value="ECO:0007669"/>
    <property type="project" value="UniProtKB-EC"/>
</dbReference>
<dbReference type="Proteomes" id="UP000587527">
    <property type="component" value="Unassembled WGS sequence"/>
</dbReference>
<dbReference type="SMART" id="SM00014">
    <property type="entry name" value="acidPPc"/>
    <property type="match status" value="2"/>
</dbReference>
<sequence length="478" mass="50645">MDTPPAPRLPRPAGMRRFAGSSMGGLAGTMLAGTGFAVLLLLVRARWQPLEDIDHGVAAALNRTVAAHAWMQQVLRFITSFGSTLVLSCVVAVVAAALVIRGRTRLAVYLLVTGVGAIIMGPALKLFVGRLRPIVVQTVELAPGNSFPSGHALASSVCYGALLLVFLPVLRERARRPAIAIGAALVMLIGFSRIALGVHFLSDVLGAWLLGTAWLIITAAAFETWRRHTGRPVTVPTSEGLEPEAARDIRPAPEREPTDAGTGWRAAAGLVVGWIITFGIVLGIGQLVSRGAGSNLLGDEAVPRWFADNRTAGLDTLSEFAALLGSTPVIVSVGLTAMVLTLAATRRWRPALFVLVVMVGEVTLFLATVTIIARRRPDVARLDGNLPTASFPSGHFAATTCLYATIAVMALIATRSCWRWFAVGAAVVLPLIVGWGRLYRGMHHPTDLLGSLLLAGCWLTVALLLVRPADAWADRGNG</sequence>
<protein>
    <submittedName>
        <fullName evidence="3">Undecaprenyl-diphosphatase</fullName>
        <ecNumber evidence="3">3.6.1.27</ecNumber>
    </submittedName>
</protein>
<feature type="transmembrane region" description="Helical" evidence="1">
    <location>
        <begin position="320"/>
        <end position="344"/>
    </location>
</feature>
<feature type="domain" description="Phosphatidic acid phosphatase type 2/haloperoxidase" evidence="2">
    <location>
        <begin position="354"/>
        <end position="463"/>
    </location>
</feature>
<dbReference type="SUPFAM" id="SSF48317">
    <property type="entry name" value="Acid phosphatase/Vanadium-dependent haloperoxidase"/>
    <property type="match status" value="2"/>
</dbReference>
<proteinExistence type="predicted"/>
<keyword evidence="1" id="KW-1133">Transmembrane helix</keyword>
<feature type="transmembrane region" description="Helical" evidence="1">
    <location>
        <begin position="21"/>
        <end position="43"/>
    </location>
</feature>
<organism evidence="3 4">
    <name type="scientific">Allocatelliglobosispora scoriae</name>
    <dbReference type="NCBI Taxonomy" id="643052"/>
    <lineage>
        <taxon>Bacteria</taxon>
        <taxon>Bacillati</taxon>
        <taxon>Actinomycetota</taxon>
        <taxon>Actinomycetes</taxon>
        <taxon>Micromonosporales</taxon>
        <taxon>Micromonosporaceae</taxon>
        <taxon>Allocatelliglobosispora</taxon>
    </lineage>
</organism>
<keyword evidence="3" id="KW-0378">Hydrolase</keyword>
<keyword evidence="4" id="KW-1185">Reference proteome</keyword>
<dbReference type="CDD" id="cd03392">
    <property type="entry name" value="PAP2_like_2"/>
    <property type="match status" value="2"/>
</dbReference>
<dbReference type="AlphaFoldDB" id="A0A841BL79"/>
<feature type="transmembrane region" description="Helical" evidence="1">
    <location>
        <begin position="77"/>
        <end position="100"/>
    </location>
</feature>
<gene>
    <name evidence="3" type="ORF">F4553_000881</name>
</gene>
<feature type="transmembrane region" description="Helical" evidence="1">
    <location>
        <begin position="204"/>
        <end position="222"/>
    </location>
</feature>
<feature type="transmembrane region" description="Helical" evidence="1">
    <location>
        <begin position="448"/>
        <end position="466"/>
    </location>
</feature>
<feature type="domain" description="Phosphatidic acid phosphatase type 2/haloperoxidase" evidence="2">
    <location>
        <begin position="104"/>
        <end position="219"/>
    </location>
</feature>
<feature type="transmembrane region" description="Helical" evidence="1">
    <location>
        <begin position="420"/>
        <end position="436"/>
    </location>
</feature>
<feature type="transmembrane region" description="Helical" evidence="1">
    <location>
        <begin position="177"/>
        <end position="198"/>
    </location>
</feature>
<feature type="transmembrane region" description="Helical" evidence="1">
    <location>
        <begin position="351"/>
        <end position="373"/>
    </location>
</feature>